<keyword evidence="3" id="KW-1185">Reference proteome</keyword>
<evidence type="ECO:0000313" key="2">
    <source>
        <dbReference type="EMBL" id="KAK8059867.1"/>
    </source>
</evidence>
<proteinExistence type="predicted"/>
<feature type="domain" description="BTB" evidence="1">
    <location>
        <begin position="16"/>
        <end position="92"/>
    </location>
</feature>
<dbReference type="CDD" id="cd18186">
    <property type="entry name" value="BTB_POZ_ZBTB_KLHL-like"/>
    <property type="match status" value="1"/>
</dbReference>
<dbReference type="EMBL" id="JAQQWM010000006">
    <property type="protein sequence ID" value="KAK8059867.1"/>
    <property type="molecule type" value="Genomic_DNA"/>
</dbReference>
<dbReference type="InterPro" id="IPR000210">
    <property type="entry name" value="BTB/POZ_dom"/>
</dbReference>
<organism evidence="2 3">
    <name type="scientific">Apiospora saccharicola</name>
    <dbReference type="NCBI Taxonomy" id="335842"/>
    <lineage>
        <taxon>Eukaryota</taxon>
        <taxon>Fungi</taxon>
        <taxon>Dikarya</taxon>
        <taxon>Ascomycota</taxon>
        <taxon>Pezizomycotina</taxon>
        <taxon>Sordariomycetes</taxon>
        <taxon>Xylariomycetidae</taxon>
        <taxon>Amphisphaeriales</taxon>
        <taxon>Apiosporaceae</taxon>
        <taxon>Apiospora</taxon>
    </lineage>
</organism>
<accession>A0ABR1ULT6</accession>
<dbReference type="SMART" id="SM00225">
    <property type="entry name" value="BTB"/>
    <property type="match status" value="1"/>
</dbReference>
<evidence type="ECO:0000259" key="1">
    <source>
        <dbReference type="PROSITE" id="PS50097"/>
    </source>
</evidence>
<reference evidence="2 3" key="1">
    <citation type="submission" date="2023-01" db="EMBL/GenBank/DDBJ databases">
        <title>Analysis of 21 Apiospora genomes using comparative genomics revels a genus with tremendous synthesis potential of carbohydrate active enzymes and secondary metabolites.</title>
        <authorList>
            <person name="Sorensen T."/>
        </authorList>
    </citation>
    <scope>NUCLEOTIDE SEQUENCE [LARGE SCALE GENOMIC DNA]</scope>
    <source>
        <strain evidence="2 3">CBS 83171</strain>
    </source>
</reference>
<name>A0ABR1ULT6_9PEZI</name>
<dbReference type="Gene3D" id="3.30.710.10">
    <property type="entry name" value="Potassium Channel Kv1.1, Chain A"/>
    <property type="match status" value="1"/>
</dbReference>
<evidence type="ECO:0000313" key="3">
    <source>
        <dbReference type="Proteomes" id="UP001446871"/>
    </source>
</evidence>
<gene>
    <name evidence="2" type="ORF">PG996_009797</name>
</gene>
<dbReference type="Proteomes" id="UP001446871">
    <property type="component" value="Unassembled WGS sequence"/>
</dbReference>
<comment type="caution">
    <text evidence="2">The sequence shown here is derived from an EMBL/GenBank/DDBJ whole genome shotgun (WGS) entry which is preliminary data.</text>
</comment>
<dbReference type="Pfam" id="PF00651">
    <property type="entry name" value="BTB"/>
    <property type="match status" value="1"/>
</dbReference>
<dbReference type="SUPFAM" id="SSF54695">
    <property type="entry name" value="POZ domain"/>
    <property type="match status" value="1"/>
</dbReference>
<protein>
    <recommendedName>
        <fullName evidence="1">BTB domain-containing protein</fullName>
    </recommendedName>
</protein>
<dbReference type="PROSITE" id="PS50097">
    <property type="entry name" value="BTB"/>
    <property type="match status" value="1"/>
</dbReference>
<dbReference type="InterPro" id="IPR011333">
    <property type="entry name" value="SKP1/BTB/POZ_sf"/>
</dbReference>
<sequence length="195" mass="21886">MDPTEEERFKDFSLDGDVIFVVGGQKKARLKVNSQYLCCASTVFRAMFGPNWSEDQGLSKESPKDVPLAEDDPDALYAIMCVIHHRNDLVPAEISPQELLQIAIAADKYDLSVALTFARAQWLQHQSKDIAVSKYMACLMAAAFLFDNQSNFIEYGQALMLRHAGSYMLRLNDKALRQALPVGLPRTLHCNACRE</sequence>